<comment type="caution">
    <text evidence="7">The sequence shown here is derived from an EMBL/GenBank/DDBJ whole genome shotgun (WGS) entry which is preliminary data.</text>
</comment>
<keyword evidence="2" id="KW-0813">Transport</keyword>
<dbReference type="InterPro" id="IPR000644">
    <property type="entry name" value="CBS_dom"/>
</dbReference>
<dbReference type="CDD" id="cd03294">
    <property type="entry name" value="ABC_Pro_Gly_Betaine"/>
    <property type="match status" value="1"/>
</dbReference>
<comment type="similarity">
    <text evidence="1">Belongs to the ABC transporter superfamily.</text>
</comment>
<keyword evidence="8" id="KW-1185">Reference proteome</keyword>
<dbReference type="Gene3D" id="3.40.50.300">
    <property type="entry name" value="P-loop containing nucleotide triphosphate hydrolases"/>
    <property type="match status" value="1"/>
</dbReference>
<name>A0ABR9UFW0_9CYAN</name>
<accession>A0ABR9UFW0</accession>
<keyword evidence="3" id="KW-0547">Nucleotide-binding</keyword>
<dbReference type="InterPro" id="IPR046342">
    <property type="entry name" value="CBS_dom_sf"/>
</dbReference>
<dbReference type="SUPFAM" id="SSF54631">
    <property type="entry name" value="CBS-domain pair"/>
    <property type="match status" value="1"/>
</dbReference>
<dbReference type="InterPro" id="IPR005892">
    <property type="entry name" value="Gly-betaine_transp_ATP-bd"/>
</dbReference>
<evidence type="ECO:0000256" key="4">
    <source>
        <dbReference type="ARBA" id="ARBA00022840"/>
    </source>
</evidence>
<dbReference type="InterPro" id="IPR051921">
    <property type="entry name" value="ABC_osmolyte_uptake_ATP-bind"/>
</dbReference>
<evidence type="ECO:0000256" key="3">
    <source>
        <dbReference type="ARBA" id="ARBA00022741"/>
    </source>
</evidence>
<evidence type="ECO:0000256" key="5">
    <source>
        <dbReference type="ARBA" id="ARBA00022970"/>
    </source>
</evidence>
<dbReference type="Proteomes" id="UP000640725">
    <property type="component" value="Unassembled WGS sequence"/>
</dbReference>
<dbReference type="PANTHER" id="PTHR43869:SF1">
    <property type="entry name" value="GLYCINE BETAINE_PROLINE BETAINE TRANSPORT SYSTEM ATP-BINDING PROTEIN PROV"/>
    <property type="match status" value="1"/>
</dbReference>
<dbReference type="InterPro" id="IPR017871">
    <property type="entry name" value="ABC_transporter-like_CS"/>
</dbReference>
<evidence type="ECO:0000256" key="2">
    <source>
        <dbReference type="ARBA" id="ARBA00022448"/>
    </source>
</evidence>
<proteinExistence type="inferred from homology"/>
<evidence type="ECO:0000313" key="7">
    <source>
        <dbReference type="EMBL" id="MBE9145016.1"/>
    </source>
</evidence>
<dbReference type="PROSITE" id="PS50893">
    <property type="entry name" value="ABC_TRANSPORTER_2"/>
    <property type="match status" value="1"/>
</dbReference>
<dbReference type="SMART" id="SM00382">
    <property type="entry name" value="AAA"/>
    <property type="match status" value="1"/>
</dbReference>
<dbReference type="GO" id="GO:0005524">
    <property type="term" value="F:ATP binding"/>
    <property type="evidence" value="ECO:0007669"/>
    <property type="project" value="UniProtKB-KW"/>
</dbReference>
<evidence type="ECO:0000259" key="6">
    <source>
        <dbReference type="PROSITE" id="PS50893"/>
    </source>
</evidence>
<dbReference type="RefSeq" id="WP_193870503.1">
    <property type="nucleotide sequence ID" value="NZ_JADEWU010000045.1"/>
</dbReference>
<dbReference type="SUPFAM" id="SSF52540">
    <property type="entry name" value="P-loop containing nucleoside triphosphate hydrolases"/>
    <property type="match status" value="1"/>
</dbReference>
<dbReference type="Pfam" id="PF00571">
    <property type="entry name" value="CBS"/>
    <property type="match status" value="1"/>
</dbReference>
<feature type="domain" description="ABC transporter" evidence="6">
    <location>
        <begin position="32"/>
        <end position="268"/>
    </location>
</feature>
<sequence length="400" mass="45075">MNDSQPKIRIEHLIKIYGENCRDALKLFSQGANREAILQATGQVLGIADVSFTINPGEIFVVMGLSGSGKSTLIRCINRLITPTSGHIYIDDEDIAYIDERRIRQIRLTKISMVFQHFGLFPHRTVADNVEYGLKLRGISKTQRRKKALEALEVVGLAQWADYRPSALSGGMQQRVGLARALATDAEILLMDEPFSALDPLTRREMQNELLRLQKELNKTIVFITHDTPEALKLGDRIAVMKEGVIVQLATPEELLNQPTNDYIRDFIQDVNRGQILKAGTITRPTISLTLGEDLDQLALQQIQSSNKERIYILNPNKEPVGFLDPQQLDLAIQQDVKNITQFMETNFSKVSETVPLEDVFHLYRHEQNLVVVDETGKFKGVLKPTDILASLSKVSENFN</sequence>
<dbReference type="InterPro" id="IPR003439">
    <property type="entry name" value="ABC_transporter-like_ATP-bd"/>
</dbReference>
<dbReference type="Pfam" id="PF00005">
    <property type="entry name" value="ABC_tran"/>
    <property type="match status" value="1"/>
</dbReference>
<protein>
    <submittedName>
        <fullName evidence="7">Glycine betaine/L-proline ABC transporter ATP-binding protein</fullName>
    </submittedName>
</protein>
<evidence type="ECO:0000256" key="1">
    <source>
        <dbReference type="ARBA" id="ARBA00005417"/>
    </source>
</evidence>
<evidence type="ECO:0000313" key="8">
    <source>
        <dbReference type="Proteomes" id="UP000640725"/>
    </source>
</evidence>
<dbReference type="PROSITE" id="PS00211">
    <property type="entry name" value="ABC_TRANSPORTER_1"/>
    <property type="match status" value="1"/>
</dbReference>
<gene>
    <name evidence="7" type="ORF">IQ236_17590</name>
</gene>
<keyword evidence="4 7" id="KW-0067">ATP-binding</keyword>
<keyword evidence="5" id="KW-0029">Amino-acid transport</keyword>
<dbReference type="InterPro" id="IPR003593">
    <property type="entry name" value="AAA+_ATPase"/>
</dbReference>
<dbReference type="EMBL" id="JADEWU010000045">
    <property type="protein sequence ID" value="MBE9145016.1"/>
    <property type="molecule type" value="Genomic_DNA"/>
</dbReference>
<organism evidence="7 8">
    <name type="scientific">Planktothrix mougeotii LEGE 06226</name>
    <dbReference type="NCBI Taxonomy" id="1828728"/>
    <lineage>
        <taxon>Bacteria</taxon>
        <taxon>Bacillati</taxon>
        <taxon>Cyanobacteriota</taxon>
        <taxon>Cyanophyceae</taxon>
        <taxon>Oscillatoriophycideae</taxon>
        <taxon>Oscillatoriales</taxon>
        <taxon>Microcoleaceae</taxon>
        <taxon>Planktothrix</taxon>
    </lineage>
</organism>
<dbReference type="PANTHER" id="PTHR43869">
    <property type="entry name" value="GLYCINE BETAINE/PROLINE BETAINE TRANSPORT SYSTEM ATP-BINDING PROTEIN PROV"/>
    <property type="match status" value="1"/>
</dbReference>
<dbReference type="InterPro" id="IPR027417">
    <property type="entry name" value="P-loop_NTPase"/>
</dbReference>
<reference evidence="7 8" key="1">
    <citation type="submission" date="2020-10" db="EMBL/GenBank/DDBJ databases">
        <authorList>
            <person name="Castelo-Branco R."/>
            <person name="Eusebio N."/>
            <person name="Adriana R."/>
            <person name="Vieira A."/>
            <person name="Brugerolle De Fraissinette N."/>
            <person name="Rezende De Castro R."/>
            <person name="Schneider M.P."/>
            <person name="Vasconcelos V."/>
            <person name="Leao P.N."/>
        </authorList>
    </citation>
    <scope>NUCLEOTIDE SEQUENCE [LARGE SCALE GENOMIC DNA]</scope>
    <source>
        <strain evidence="7 8">LEGE 06226</strain>
    </source>
</reference>
<dbReference type="Gene3D" id="3.10.580.10">
    <property type="entry name" value="CBS-domain"/>
    <property type="match status" value="1"/>
</dbReference>
<dbReference type="NCBIfam" id="TIGR01186">
    <property type="entry name" value="proV"/>
    <property type="match status" value="1"/>
</dbReference>